<dbReference type="Pfam" id="PF07411">
    <property type="entry name" value="DUF1508"/>
    <property type="match status" value="1"/>
</dbReference>
<evidence type="ECO:0000313" key="2">
    <source>
        <dbReference type="EMBL" id="EMA41429.1"/>
    </source>
</evidence>
<dbReference type="InterPro" id="IPR010879">
    <property type="entry name" value="DUF1508"/>
</dbReference>
<dbReference type="eggNOG" id="arCOG06550">
    <property type="taxonomic scope" value="Archaea"/>
</dbReference>
<dbReference type="OrthoDB" id="108721at2157"/>
<dbReference type="RefSeq" id="WP_007690050.1">
    <property type="nucleotide sequence ID" value="NZ_AJRK01000101.1"/>
</dbReference>
<evidence type="ECO:0000313" key="3">
    <source>
        <dbReference type="Proteomes" id="UP000011566"/>
    </source>
</evidence>
<dbReference type="PATRIC" id="fig|1132509.6.peg.290"/>
<dbReference type="InterPro" id="IPR036913">
    <property type="entry name" value="YegP-like_sf"/>
</dbReference>
<dbReference type="AlphaFoldDB" id="M0M9W8"/>
<dbReference type="SUPFAM" id="SSF160113">
    <property type="entry name" value="YegP-like"/>
    <property type="match status" value="1"/>
</dbReference>
<gene>
    <name evidence="2" type="ORF">C447_01205</name>
</gene>
<organism evidence="2 3">
    <name type="scientific">Halococcus hamelinensis 100A6</name>
    <dbReference type="NCBI Taxonomy" id="1132509"/>
    <lineage>
        <taxon>Archaea</taxon>
        <taxon>Methanobacteriati</taxon>
        <taxon>Methanobacteriota</taxon>
        <taxon>Stenosarchaea group</taxon>
        <taxon>Halobacteria</taxon>
        <taxon>Halobacteriales</taxon>
        <taxon>Halococcaceae</taxon>
        <taxon>Halococcus</taxon>
    </lineage>
</organism>
<feature type="domain" description="DUF1508" evidence="1">
    <location>
        <begin position="158"/>
        <end position="204"/>
    </location>
</feature>
<name>M0M9W8_9EURY</name>
<dbReference type="Proteomes" id="UP000011566">
    <property type="component" value="Unassembled WGS sequence"/>
</dbReference>
<keyword evidence="3" id="KW-1185">Reference proteome</keyword>
<comment type="caution">
    <text evidence="2">The sequence shown here is derived from an EMBL/GenBank/DDBJ whole genome shotgun (WGS) entry which is preliminary data.</text>
</comment>
<sequence>MSDHEYTLTVRPNAHLRVAYNADREGLERLVLAFEYGRDGLDHDDAASGVDWHGYEVALARDGHTLLGDNGEASRAIERAFDRGFDDDRVKRGVDAAKGYGQRLRNRVETLRGSADVGIPGDSVEPPETIEVPGPGGRSIDVSLTETAATFELYEDGGGNWRWRLMHDDGRTLAVSPSGYDSRETAEELLTALKTNALGAEVKE</sequence>
<reference evidence="2 3" key="1">
    <citation type="journal article" date="2014" name="PLoS Genet.">
        <title>Phylogenetically driven sequencing of extremely halophilic archaea reveals strategies for static and dynamic osmo-response.</title>
        <authorList>
            <person name="Becker E.A."/>
            <person name="Seitzer P.M."/>
            <person name="Tritt A."/>
            <person name="Larsen D."/>
            <person name="Krusor M."/>
            <person name="Yao A.I."/>
            <person name="Wu D."/>
            <person name="Madern D."/>
            <person name="Eisen J.A."/>
            <person name="Darling A.E."/>
            <person name="Facciotti M.T."/>
        </authorList>
    </citation>
    <scope>NUCLEOTIDE SEQUENCE [LARGE SCALE GENOMIC DNA]</scope>
    <source>
        <strain evidence="2 3">100A6</strain>
    </source>
</reference>
<protein>
    <recommendedName>
        <fullName evidence="1">DUF1508 domain-containing protein</fullName>
    </recommendedName>
</protein>
<dbReference type="Gene3D" id="2.30.29.80">
    <property type="match status" value="1"/>
</dbReference>
<evidence type="ECO:0000259" key="1">
    <source>
        <dbReference type="Pfam" id="PF07411"/>
    </source>
</evidence>
<accession>M0M9W8</accession>
<proteinExistence type="predicted"/>
<dbReference type="EMBL" id="AOMB01000005">
    <property type="protein sequence ID" value="EMA41429.1"/>
    <property type="molecule type" value="Genomic_DNA"/>
</dbReference>